<keyword evidence="12 16" id="KW-0443">Lipid metabolism</keyword>
<evidence type="ECO:0000313" key="20">
    <source>
        <dbReference type="Proteomes" id="UP000007266"/>
    </source>
</evidence>
<accession>B8PUM8</accession>
<dbReference type="GO" id="GO:0005789">
    <property type="term" value="C:endoplasmic reticulum membrane"/>
    <property type="evidence" value="ECO:0000318"/>
    <property type="project" value="GO_Central"/>
</dbReference>
<feature type="transmembrane region" description="Helical" evidence="16">
    <location>
        <begin position="215"/>
        <end position="233"/>
    </location>
</feature>
<keyword evidence="8 16" id="KW-0808">Transferase</keyword>
<dbReference type="GeneID" id="656514"/>
<evidence type="ECO:0000256" key="4">
    <source>
        <dbReference type="ARBA" id="ARBA00005189"/>
    </source>
</evidence>
<dbReference type="PROSITE" id="PS01315">
    <property type="entry name" value="CDS"/>
    <property type="match status" value="1"/>
</dbReference>
<keyword evidence="13 16" id="KW-0472">Membrane</keyword>
<feature type="transmembrane region" description="Helical" evidence="16">
    <location>
        <begin position="281"/>
        <end position="303"/>
    </location>
</feature>
<keyword evidence="15 16" id="KW-1208">Phospholipid metabolism</keyword>
<dbReference type="EMBL" id="EU170074">
    <property type="protein sequence ID" value="ABY40599.1"/>
    <property type="molecule type" value="Genomic_DNA"/>
</dbReference>
<dbReference type="GO" id="GO:0004605">
    <property type="term" value="F:phosphatidate cytidylyltransferase activity"/>
    <property type="evidence" value="ECO:0007669"/>
    <property type="project" value="UniProtKB-UniRule"/>
</dbReference>
<dbReference type="InterPro" id="IPR016720">
    <property type="entry name" value="PC_Trfase_euk"/>
</dbReference>
<keyword evidence="7 16" id="KW-0444">Lipid biosynthesis</keyword>
<keyword evidence="9 16" id="KW-0812">Transmembrane</keyword>
<proteinExistence type="inferred from homology"/>
<keyword evidence="14 16" id="KW-0594">Phospholipid biosynthesis</keyword>
<dbReference type="Proteomes" id="UP000007266">
    <property type="component" value="Linkage group 5"/>
</dbReference>
<evidence type="ECO:0000256" key="14">
    <source>
        <dbReference type="ARBA" id="ARBA00023209"/>
    </source>
</evidence>
<dbReference type="OrthoDB" id="10260889at2759"/>
<evidence type="ECO:0000256" key="13">
    <source>
        <dbReference type="ARBA" id="ARBA00023136"/>
    </source>
</evidence>
<evidence type="ECO:0000256" key="15">
    <source>
        <dbReference type="ARBA" id="ARBA00023264"/>
    </source>
</evidence>
<organism evidence="18">
    <name type="scientific">Tribolium castaneum</name>
    <name type="common">Red flour beetle</name>
    <dbReference type="NCBI Taxonomy" id="7070"/>
    <lineage>
        <taxon>Eukaryota</taxon>
        <taxon>Metazoa</taxon>
        <taxon>Ecdysozoa</taxon>
        <taxon>Arthropoda</taxon>
        <taxon>Hexapoda</taxon>
        <taxon>Insecta</taxon>
        <taxon>Pterygota</taxon>
        <taxon>Neoptera</taxon>
        <taxon>Endopterygota</taxon>
        <taxon>Coleoptera</taxon>
        <taxon>Polyphaga</taxon>
        <taxon>Cucujiformia</taxon>
        <taxon>Tenebrionidae</taxon>
        <taxon>Tenebrionidae incertae sedis</taxon>
        <taxon>Tribolium</taxon>
    </lineage>
</organism>
<dbReference type="GO" id="GO:0016024">
    <property type="term" value="P:CDP-diacylglycerol biosynthetic process"/>
    <property type="evidence" value="ECO:0007669"/>
    <property type="project" value="UniProtKB-UniRule"/>
</dbReference>
<evidence type="ECO:0000256" key="10">
    <source>
        <dbReference type="ARBA" id="ARBA00022695"/>
    </source>
</evidence>
<dbReference type="KEGG" id="tca:656514"/>
<reference evidence="19 20" key="3">
    <citation type="journal article" date="2010" name="Nucleic Acids Res.">
        <title>BeetleBase in 2010: revisions to provide comprehensive genomic information for Tribolium castaneum.</title>
        <authorList>
            <person name="Kim H.S."/>
            <person name="Murphy T."/>
            <person name="Xia J."/>
            <person name="Caragea D."/>
            <person name="Park Y."/>
            <person name="Beeman R.W."/>
            <person name="Lorenzen M.D."/>
            <person name="Butcher S."/>
            <person name="Manak J.R."/>
            <person name="Brown S.J."/>
        </authorList>
    </citation>
    <scope>GENOME REANNOTATION</scope>
    <source>
        <strain evidence="19 20">Georgia GA2</strain>
    </source>
</reference>
<feature type="transmembrane region" description="Helical" evidence="16">
    <location>
        <begin position="20"/>
        <end position="39"/>
    </location>
</feature>
<dbReference type="InterPro" id="IPR000374">
    <property type="entry name" value="PC_trans"/>
</dbReference>
<evidence type="ECO:0000256" key="9">
    <source>
        <dbReference type="ARBA" id="ARBA00022692"/>
    </source>
</evidence>
<dbReference type="PANTHER" id="PTHR13773:SF8">
    <property type="entry name" value="PHOSPHATIDATE CYTIDYLYLTRANSFERASE, PHOTORECEPTOR-SPECIFIC"/>
    <property type="match status" value="1"/>
</dbReference>
<reference evidence="18" key="1">
    <citation type="submission" date="2007-09" db="EMBL/GenBank/DDBJ databases">
        <title>Characterization of Tribolium castaneum chemoreceptors.</title>
        <authorList>
            <person name="Abdel-latief M."/>
        </authorList>
    </citation>
    <scope>NUCLEOTIDE SEQUENCE</scope>
    <source>
        <tissue evidence="18">Gustatory organ</tissue>
    </source>
</reference>
<evidence type="ECO:0000256" key="6">
    <source>
        <dbReference type="ARBA" id="ARBA00012487"/>
    </source>
</evidence>
<dbReference type="HOGENOM" id="CLU_023471_1_1_1"/>
<keyword evidence="10 16" id="KW-0548">Nucleotidyltransferase</keyword>
<gene>
    <name evidence="18" type="primary">Gr83</name>
    <name evidence="19" type="synonym">AUGUSTUS-3.0.2_14085</name>
    <name evidence="19" type="ORF">TcasGA2_TC014085</name>
</gene>
<dbReference type="eggNOG" id="KOG1440">
    <property type="taxonomic scope" value="Eukaryota"/>
</dbReference>
<dbReference type="AlphaFoldDB" id="B8PUM8"/>
<dbReference type="RefSeq" id="XP_008193166.1">
    <property type="nucleotide sequence ID" value="XM_008194944.3"/>
</dbReference>
<evidence type="ECO:0000256" key="5">
    <source>
        <dbReference type="ARBA" id="ARBA00010185"/>
    </source>
</evidence>
<comment type="subcellular location">
    <subcellularLocation>
        <location evidence="2">Membrane</location>
        <topology evidence="2">Multi-pass membrane protein</topology>
    </subcellularLocation>
</comment>
<reference evidence="19 20" key="2">
    <citation type="journal article" date="2008" name="Nature">
        <title>The genome of the model beetle and pest Tribolium castaneum.</title>
        <authorList>
            <consortium name="Tribolium Genome Sequencing Consortium"/>
            <person name="Richards S."/>
            <person name="Gibbs R.A."/>
            <person name="Weinstock G.M."/>
            <person name="Brown S.J."/>
            <person name="Denell R."/>
            <person name="Beeman R.W."/>
            <person name="Gibbs R."/>
            <person name="Beeman R.W."/>
            <person name="Brown S.J."/>
            <person name="Bucher G."/>
            <person name="Friedrich M."/>
            <person name="Grimmelikhuijzen C.J."/>
            <person name="Klingler M."/>
            <person name="Lorenzen M."/>
            <person name="Richards S."/>
            <person name="Roth S."/>
            <person name="Schroder R."/>
            <person name="Tautz D."/>
            <person name="Zdobnov E.M."/>
            <person name="Muzny D."/>
            <person name="Gibbs R.A."/>
            <person name="Weinstock G.M."/>
            <person name="Attaway T."/>
            <person name="Bell S."/>
            <person name="Buhay C.J."/>
            <person name="Chandrabose M.N."/>
            <person name="Chavez D."/>
            <person name="Clerk-Blankenburg K.P."/>
            <person name="Cree A."/>
            <person name="Dao M."/>
            <person name="Davis C."/>
            <person name="Chacko J."/>
            <person name="Dinh H."/>
            <person name="Dugan-Rocha S."/>
            <person name="Fowler G."/>
            <person name="Garner T.T."/>
            <person name="Garnes J."/>
            <person name="Gnirke A."/>
            <person name="Hawes A."/>
            <person name="Hernandez J."/>
            <person name="Hines S."/>
            <person name="Holder M."/>
            <person name="Hume J."/>
            <person name="Jhangiani S.N."/>
            <person name="Joshi V."/>
            <person name="Khan Z.M."/>
            <person name="Jackson L."/>
            <person name="Kovar C."/>
            <person name="Kowis A."/>
            <person name="Lee S."/>
            <person name="Lewis L.R."/>
            <person name="Margolis J."/>
            <person name="Morgan M."/>
            <person name="Nazareth L.V."/>
            <person name="Nguyen N."/>
            <person name="Okwuonu G."/>
            <person name="Parker D."/>
            <person name="Richards S."/>
            <person name="Ruiz S.J."/>
            <person name="Santibanez J."/>
            <person name="Savard J."/>
            <person name="Scherer S.E."/>
            <person name="Schneider B."/>
            <person name="Sodergren E."/>
            <person name="Tautz D."/>
            <person name="Vattahil S."/>
            <person name="Villasana D."/>
            <person name="White C.S."/>
            <person name="Wright R."/>
            <person name="Park Y."/>
            <person name="Beeman R.W."/>
            <person name="Lord J."/>
            <person name="Oppert B."/>
            <person name="Lorenzen M."/>
            <person name="Brown S."/>
            <person name="Wang L."/>
            <person name="Savard J."/>
            <person name="Tautz D."/>
            <person name="Richards S."/>
            <person name="Weinstock G."/>
            <person name="Gibbs R.A."/>
            <person name="Liu Y."/>
            <person name="Worley K."/>
            <person name="Weinstock G."/>
            <person name="Elsik C.G."/>
            <person name="Reese J.T."/>
            <person name="Elhaik E."/>
            <person name="Landan G."/>
            <person name="Graur D."/>
            <person name="Arensburger P."/>
            <person name="Atkinson P."/>
            <person name="Beeman R.W."/>
            <person name="Beidler J."/>
            <person name="Brown S.J."/>
            <person name="Demuth J.P."/>
            <person name="Drury D.W."/>
            <person name="Du Y.Z."/>
            <person name="Fujiwara H."/>
            <person name="Lorenzen M."/>
            <person name="Maselli V."/>
            <person name="Osanai M."/>
            <person name="Park Y."/>
            <person name="Robertson H.M."/>
            <person name="Tu Z."/>
            <person name="Wang J.J."/>
            <person name="Wang S."/>
            <person name="Richards S."/>
            <person name="Song H."/>
            <person name="Zhang L."/>
            <person name="Sodergren E."/>
            <person name="Werner D."/>
            <person name="Stanke M."/>
            <person name="Morgenstern B."/>
            <person name="Solovyev V."/>
            <person name="Kosarev P."/>
            <person name="Brown G."/>
            <person name="Chen H.C."/>
            <person name="Ermolaeva O."/>
            <person name="Hlavina W."/>
            <person name="Kapustin Y."/>
            <person name="Kiryutin B."/>
            <person name="Kitts P."/>
            <person name="Maglott D."/>
            <person name="Pruitt K."/>
            <person name="Sapojnikov V."/>
            <person name="Souvorov A."/>
            <person name="Mackey A.J."/>
            <person name="Waterhouse R.M."/>
            <person name="Wyder S."/>
            <person name="Zdobnov E.M."/>
            <person name="Zdobnov E.M."/>
            <person name="Wyder S."/>
            <person name="Kriventseva E.V."/>
            <person name="Kadowaki T."/>
            <person name="Bork P."/>
            <person name="Aranda M."/>
            <person name="Bao R."/>
            <person name="Beermann A."/>
            <person name="Berns N."/>
            <person name="Bolognesi R."/>
            <person name="Bonneton F."/>
            <person name="Bopp D."/>
            <person name="Brown S.J."/>
            <person name="Bucher G."/>
            <person name="Butts T."/>
            <person name="Chaumot A."/>
            <person name="Denell R.E."/>
            <person name="Ferrier D.E."/>
            <person name="Friedrich M."/>
            <person name="Gordon C.M."/>
            <person name="Jindra M."/>
            <person name="Klingler M."/>
            <person name="Lan Q."/>
            <person name="Lattorff H.M."/>
            <person name="Laudet V."/>
            <person name="von Levetsow C."/>
            <person name="Liu Z."/>
            <person name="Lutz R."/>
            <person name="Lynch J.A."/>
            <person name="da Fonseca R.N."/>
            <person name="Posnien N."/>
            <person name="Reuter R."/>
            <person name="Roth S."/>
            <person name="Savard J."/>
            <person name="Schinko J.B."/>
            <person name="Schmitt C."/>
            <person name="Schoppmeier M."/>
            <person name="Schroder R."/>
            <person name="Shippy T.D."/>
            <person name="Simonnet F."/>
            <person name="Marques-Souza H."/>
            <person name="Tautz D."/>
            <person name="Tomoyasu Y."/>
            <person name="Trauner J."/>
            <person name="Van der Zee M."/>
            <person name="Vervoort M."/>
            <person name="Wittkopp N."/>
            <person name="Wimmer E.A."/>
            <person name="Yang X."/>
            <person name="Jones A.K."/>
            <person name="Sattelle D.B."/>
            <person name="Ebert P.R."/>
            <person name="Nelson D."/>
            <person name="Scott J.G."/>
            <person name="Beeman R.W."/>
            <person name="Muthukrishnan S."/>
            <person name="Kramer K.J."/>
            <person name="Arakane Y."/>
            <person name="Beeman R.W."/>
            <person name="Zhu Q."/>
            <person name="Hogenkamp D."/>
            <person name="Dixit R."/>
            <person name="Oppert B."/>
            <person name="Jiang H."/>
            <person name="Zou Z."/>
            <person name="Marshall J."/>
            <person name="Elpidina E."/>
            <person name="Vinokurov K."/>
            <person name="Oppert C."/>
            <person name="Zou Z."/>
            <person name="Evans J."/>
            <person name="Lu Z."/>
            <person name="Zhao P."/>
            <person name="Sumathipala N."/>
            <person name="Altincicek B."/>
            <person name="Vilcinskas A."/>
            <person name="Williams M."/>
            <person name="Hultmark D."/>
            <person name="Hetru C."/>
            <person name="Jiang H."/>
            <person name="Grimmelikhuijzen C.J."/>
            <person name="Hauser F."/>
            <person name="Cazzamali G."/>
            <person name="Williamson M."/>
            <person name="Park Y."/>
            <person name="Li B."/>
            <person name="Tanaka Y."/>
            <person name="Predel R."/>
            <person name="Neupert S."/>
            <person name="Schachtner J."/>
            <person name="Verleyen P."/>
            <person name="Raible F."/>
            <person name="Bork P."/>
            <person name="Friedrich M."/>
            <person name="Walden K.K."/>
            <person name="Robertson H.M."/>
            <person name="Angeli S."/>
            <person name="Foret S."/>
            <person name="Bucher G."/>
            <person name="Schuetz S."/>
            <person name="Maleszka R."/>
            <person name="Wimmer E.A."/>
            <person name="Beeman R.W."/>
            <person name="Lorenzen M."/>
            <person name="Tomoyasu Y."/>
            <person name="Miller S.C."/>
            <person name="Grossmann D."/>
            <person name="Bucher G."/>
        </authorList>
    </citation>
    <scope>NUCLEOTIDE SEQUENCE [LARGE SCALE GENOMIC DNA]</scope>
    <source>
        <strain evidence="19 20">Georgia GA2</strain>
    </source>
</reference>
<evidence type="ECO:0000313" key="19">
    <source>
        <dbReference type="EMBL" id="EFA03942.2"/>
    </source>
</evidence>
<dbReference type="EMBL" id="KQ971342">
    <property type="protein sequence ID" value="EFA03942.2"/>
    <property type="molecule type" value="Genomic_DNA"/>
</dbReference>
<dbReference type="RefSeq" id="NP_001138948.1">
    <property type="nucleotide sequence ID" value="NM_001145476.1"/>
</dbReference>
<accession>D6WK68</accession>
<feature type="transmembrane region" description="Helical" evidence="16">
    <location>
        <begin position="173"/>
        <end position="194"/>
    </location>
</feature>
<evidence type="ECO:0000256" key="7">
    <source>
        <dbReference type="ARBA" id="ARBA00022516"/>
    </source>
</evidence>
<evidence type="ECO:0000256" key="8">
    <source>
        <dbReference type="ARBA" id="ARBA00022679"/>
    </source>
</evidence>
<dbReference type="PANTHER" id="PTHR13773">
    <property type="entry name" value="PHOSPHATIDATE CYTIDYLYLTRANSFERASE"/>
    <property type="match status" value="1"/>
</dbReference>
<reference evidence="19" key="4">
    <citation type="submission" date="2014-11" db="EMBL/GenBank/DDBJ databases">
        <title>Tools and pipelines for BioNano data: molecule assembly pipeline and FASTA super scaffolding tool.</title>
        <authorList>
            <person name="Shelton J.M."/>
            <person name="Herndon N."/>
            <person name="Coleman C."/>
            <person name="Lu N."/>
            <person name="Brown S.J."/>
        </authorList>
    </citation>
    <scope>NUCLEOTIDE SEQUENCE</scope>
    <source>
        <strain evidence="19">Georgia GA2</strain>
    </source>
</reference>
<comment type="pathway">
    <text evidence="4">Lipid metabolism.</text>
</comment>
<evidence type="ECO:0000256" key="2">
    <source>
        <dbReference type="ARBA" id="ARBA00004141"/>
    </source>
</evidence>
<dbReference type="UniPathway" id="UPA00557">
    <property type="reaction ID" value="UER00614"/>
</dbReference>
<evidence type="ECO:0000256" key="17">
    <source>
        <dbReference type="RuleBase" id="RU003938"/>
    </source>
</evidence>
<keyword evidence="18" id="KW-0675">Receptor</keyword>
<dbReference type="EC" id="2.7.7.41" evidence="6 16"/>
<evidence type="ECO:0000256" key="12">
    <source>
        <dbReference type="ARBA" id="ARBA00023098"/>
    </source>
</evidence>
<dbReference type="STRING" id="7070.B8PUM8"/>
<feature type="transmembrane region" description="Helical" evidence="16">
    <location>
        <begin position="150"/>
        <end position="167"/>
    </location>
</feature>
<evidence type="ECO:0000256" key="16">
    <source>
        <dbReference type="PIRNR" id="PIRNR018269"/>
    </source>
</evidence>
<dbReference type="PIRSF" id="PIRSF018269">
    <property type="entry name" value="PC_trans_euk"/>
    <property type="match status" value="1"/>
</dbReference>
<keyword evidence="20" id="KW-1185">Reference proteome</keyword>
<feature type="transmembrane region" description="Helical" evidence="16">
    <location>
        <begin position="120"/>
        <end position="138"/>
    </location>
</feature>
<protein>
    <recommendedName>
        <fullName evidence="6 16">Phosphatidate cytidylyltransferase</fullName>
        <ecNumber evidence="6 16">2.7.7.41</ecNumber>
    </recommendedName>
</protein>
<dbReference type="CTD" id="115886423"/>
<keyword evidence="11 16" id="KW-1133">Transmembrane helix</keyword>
<evidence type="ECO:0000313" key="18">
    <source>
        <dbReference type="EMBL" id="ABY40599.1"/>
    </source>
</evidence>
<name>B8PUM8_TRICA</name>
<comment type="similarity">
    <text evidence="5 16 17">Belongs to the CDS family.</text>
</comment>
<dbReference type="RefSeq" id="XP_008193167.1">
    <property type="nucleotide sequence ID" value="XM_008194945.3"/>
</dbReference>
<evidence type="ECO:0000256" key="1">
    <source>
        <dbReference type="ARBA" id="ARBA00001698"/>
    </source>
</evidence>
<dbReference type="Pfam" id="PF01148">
    <property type="entry name" value="CTP_transf_1"/>
    <property type="match status" value="1"/>
</dbReference>
<evidence type="ECO:0000256" key="3">
    <source>
        <dbReference type="ARBA" id="ARBA00005119"/>
    </source>
</evidence>
<feature type="transmembrane region" description="Helical" evidence="16">
    <location>
        <begin position="45"/>
        <end position="65"/>
    </location>
</feature>
<feature type="transmembrane region" description="Helical" evidence="16">
    <location>
        <begin position="77"/>
        <end position="100"/>
    </location>
</feature>
<sequence>METNDGVKSQKTYLQHLSNVIKRVTFGILMISGFLIIILKGPVMLMLLAFLIQVFCFKEILKIGYDSNKLPHNLPYFRFLCWYFFMVANYFFSIETIAPYFQSYCNKFYNLKIMISYHRFISFCAYFGGIVLFVLSLVRKYDLKQFRILAWTHTLLILIVLQSYMIIGNMFNGLIWLILPVSLVILNDIFAYVFGRLCGKTPLIKLSPKKTWEGFIGGVVGTFISGFFLSNIMCRYKYFVCPIEYYETGNSVALSSDCTPSYLFLPKKYFLWFFSVDLYPFTYHFVALALFASIIAPFGGFCASGFKRAFKLKDFGDVIPGHGGIMDRFDCQFLMATFVNVYIFTFVKSPSVELIFQKISYLDEKKQLQFYYLLREFLQANDLGNSTYFDL</sequence>
<dbReference type="InParanoid" id="B8PUM8"/>
<evidence type="ECO:0000256" key="11">
    <source>
        <dbReference type="ARBA" id="ARBA00022989"/>
    </source>
</evidence>
<comment type="catalytic activity">
    <reaction evidence="1 16 17">
        <text>a 1,2-diacyl-sn-glycero-3-phosphate + CTP + H(+) = a CDP-1,2-diacyl-sn-glycerol + diphosphate</text>
        <dbReference type="Rhea" id="RHEA:16229"/>
        <dbReference type="ChEBI" id="CHEBI:15378"/>
        <dbReference type="ChEBI" id="CHEBI:33019"/>
        <dbReference type="ChEBI" id="CHEBI:37563"/>
        <dbReference type="ChEBI" id="CHEBI:58332"/>
        <dbReference type="ChEBI" id="CHEBI:58608"/>
        <dbReference type="EC" id="2.7.7.41"/>
    </reaction>
</comment>
<comment type="pathway">
    <text evidence="3 16 17">Phospholipid metabolism; CDP-diacylglycerol biosynthesis; CDP-diacylglycerol from sn-glycerol 3-phosphate: step 3/3.</text>
</comment>